<dbReference type="Proteomes" id="UP000196102">
    <property type="component" value="Unassembled WGS sequence"/>
</dbReference>
<dbReference type="AlphaFoldDB" id="A0A1Z8ANV2"/>
<dbReference type="Gene3D" id="2.60.40.10">
    <property type="entry name" value="Immunoglobulins"/>
    <property type="match status" value="1"/>
</dbReference>
<dbReference type="InterPro" id="IPR022409">
    <property type="entry name" value="PKD/Chitinase_dom"/>
</dbReference>
<dbReference type="InterPro" id="IPR013783">
    <property type="entry name" value="Ig-like_fold"/>
</dbReference>
<protein>
    <submittedName>
        <fullName evidence="2">PKD domain-containing protein</fullName>
    </submittedName>
</protein>
<dbReference type="InterPro" id="IPR000601">
    <property type="entry name" value="PKD_dom"/>
</dbReference>
<dbReference type="Pfam" id="PF18911">
    <property type="entry name" value="PKD_4"/>
    <property type="match status" value="1"/>
</dbReference>
<feature type="domain" description="PKD" evidence="1">
    <location>
        <begin position="417"/>
        <end position="468"/>
    </location>
</feature>
<gene>
    <name evidence="2" type="ORF">A9Q93_10725</name>
</gene>
<comment type="caution">
    <text evidence="2">The sequence shown here is derived from an EMBL/GenBank/DDBJ whole genome shotgun (WGS) entry which is preliminary data.</text>
</comment>
<dbReference type="InterPro" id="IPR035986">
    <property type="entry name" value="PKD_dom_sf"/>
</dbReference>
<reference evidence="3" key="1">
    <citation type="journal article" date="2017" name="Proc. Natl. Acad. Sci. U.S.A.">
        <title>Simulation of Deepwater Horizon oil plume reveals substrate specialization within a complex community of hydrocarbon-degraders.</title>
        <authorList>
            <person name="Hu P."/>
            <person name="Dubinsky E.A."/>
            <person name="Probst A.J."/>
            <person name="Wang J."/>
            <person name="Sieber C.M.K."/>
            <person name="Tom L.M."/>
            <person name="Gardinali P."/>
            <person name="Banfield J.F."/>
            <person name="Atlas R.M."/>
            <person name="Andersen G.L."/>
        </authorList>
    </citation>
    <scope>NUCLEOTIDE SEQUENCE [LARGE SCALE GENOMIC DNA]</scope>
</reference>
<accession>A0A1Z8ANV2</accession>
<evidence type="ECO:0000313" key="2">
    <source>
        <dbReference type="EMBL" id="OUS12002.1"/>
    </source>
</evidence>
<sequence length="798" mass="84768">MKKLLLLTLLFIPILTFAQLEAAWWFFGDNASVDFNSGAPVAAPAGSLATAEGCSAISDECGVLQMYSDGTTVWDRNGSPMPNGTGLSGNSSSAQSAIIIPDLGANDRYFVITISAFAGLNYSIVDMSLRGGLGDVVAGRRDILIQQNTQEKVTATLSDDGTFYWILTFENGGVYSAYPAAGGIILSSRGVDSTLPATSSLTDARGYIRLSPDGSKVANTSVLPAGTAYLADFNNATGVVSNPVALTTPNNSIANFYGAEFSPNSELIYLNANSASGGNGCSSSVNREILQYNINSGGGWNSNPFVFVANGAQNSERGALQLGIDGKIYHARACQPWLGVVRSPDSVGAAAGYTDDGLALNNNSREGLPPFITSFFEPSFSSYEAMTGGGSGTSRNQVNFCDQTPIQFEASTSDFCPTTTVSWNFGDGSPLDTTVNPIHTFPGPGVYTVTLTARNGGFRFIATSDITIYANPIANTVADVFLCDSDGDGIEQRDLDLVETPQVLDMQTDPNFVVTYHLSQNAADNGVNAITLPYDFPIGTTPIYVRITNDENAISRLCYDSISFDVVVASGAGATRPTDLVNCDDDNDGFSLFDLTSTEPEVLGGLPGSAFTISYHTSAADASTGASPIMNPTTYTNGVVDTERIYIRLEDNSPSGCTSTTEVDLFVWDTPIANTVMDIAVCDDLNDNSEDIILTDFDTEVLNGQSNPDYVITYHLSQADADTGTNDETSPFNLTGTTTFYARIDNLNNEPCFDTISFTVNLDTVPVANPVAEYRLCDDVSNNNSEVFDLVSRNPEVL</sequence>
<dbReference type="SUPFAM" id="SSF49299">
    <property type="entry name" value="PKD domain"/>
    <property type="match status" value="1"/>
</dbReference>
<evidence type="ECO:0000259" key="1">
    <source>
        <dbReference type="PROSITE" id="PS50093"/>
    </source>
</evidence>
<organism evidence="2 3">
    <name type="scientific">Nonlabens dokdonensis</name>
    <dbReference type="NCBI Taxonomy" id="328515"/>
    <lineage>
        <taxon>Bacteria</taxon>
        <taxon>Pseudomonadati</taxon>
        <taxon>Bacteroidota</taxon>
        <taxon>Flavobacteriia</taxon>
        <taxon>Flavobacteriales</taxon>
        <taxon>Flavobacteriaceae</taxon>
        <taxon>Nonlabens</taxon>
    </lineage>
</organism>
<dbReference type="SMART" id="SM00089">
    <property type="entry name" value="PKD"/>
    <property type="match status" value="1"/>
</dbReference>
<proteinExistence type="predicted"/>
<feature type="non-terminal residue" evidence="2">
    <location>
        <position position="798"/>
    </location>
</feature>
<evidence type="ECO:0000313" key="3">
    <source>
        <dbReference type="Proteomes" id="UP000196102"/>
    </source>
</evidence>
<dbReference type="RefSeq" id="WP_303687434.1">
    <property type="nucleotide sequence ID" value="NZ_MAAX01000168.1"/>
</dbReference>
<name>A0A1Z8ANV2_9FLAO</name>
<dbReference type="PROSITE" id="PS50093">
    <property type="entry name" value="PKD"/>
    <property type="match status" value="1"/>
</dbReference>
<dbReference type="EMBL" id="MAAX01000168">
    <property type="protein sequence ID" value="OUS12002.1"/>
    <property type="molecule type" value="Genomic_DNA"/>
</dbReference>
<dbReference type="CDD" id="cd00146">
    <property type="entry name" value="PKD"/>
    <property type="match status" value="1"/>
</dbReference>